<dbReference type="EMBL" id="BART01007988">
    <property type="protein sequence ID" value="GAG66872.1"/>
    <property type="molecule type" value="Genomic_DNA"/>
</dbReference>
<evidence type="ECO:0000256" key="1">
    <source>
        <dbReference type="SAM" id="Phobius"/>
    </source>
</evidence>
<name>X1AA28_9ZZZZ</name>
<evidence type="ECO:0000313" key="2">
    <source>
        <dbReference type="EMBL" id="GAG66872.1"/>
    </source>
</evidence>
<keyword evidence="1" id="KW-1133">Transmembrane helix</keyword>
<dbReference type="PANTHER" id="PTHR40407">
    <property type="entry name" value="MEMBRANE PROTEIN-LIKE PROTEIN"/>
    <property type="match status" value="1"/>
</dbReference>
<feature type="transmembrane region" description="Helical" evidence="1">
    <location>
        <begin position="71"/>
        <end position="90"/>
    </location>
</feature>
<sequence>MALDHANHFVAQQHSPGEYWGGLFPVYHAALTFLTRFVTHLAAPGFFTLMGAGMVLFADSRRQRGWSRWQVLRHFLLRGMLLIVLQFVVINRAWELSPGGWVLTVYVGVLFAL</sequence>
<keyword evidence="1" id="KW-0472">Membrane</keyword>
<gene>
    <name evidence="2" type="ORF">S01H4_18056</name>
</gene>
<feature type="non-terminal residue" evidence="2">
    <location>
        <position position="113"/>
    </location>
</feature>
<dbReference type="PANTHER" id="PTHR40407:SF1">
    <property type="entry name" value="HEPARAN-ALPHA-GLUCOSAMINIDE N-ACETYLTRANSFERASE CATALYTIC DOMAIN-CONTAINING PROTEIN"/>
    <property type="match status" value="1"/>
</dbReference>
<proteinExistence type="predicted"/>
<accession>X1AA28</accession>
<protein>
    <recommendedName>
        <fullName evidence="3">Heparan-alpha-glucosaminide N-acetyltransferase catalytic domain-containing protein</fullName>
    </recommendedName>
</protein>
<dbReference type="AlphaFoldDB" id="X1AA28"/>
<organism evidence="2">
    <name type="scientific">marine sediment metagenome</name>
    <dbReference type="NCBI Taxonomy" id="412755"/>
    <lineage>
        <taxon>unclassified sequences</taxon>
        <taxon>metagenomes</taxon>
        <taxon>ecological metagenomes</taxon>
    </lineage>
</organism>
<feature type="transmembrane region" description="Helical" evidence="1">
    <location>
        <begin position="37"/>
        <end position="59"/>
    </location>
</feature>
<evidence type="ECO:0008006" key="3">
    <source>
        <dbReference type="Google" id="ProtNLM"/>
    </source>
</evidence>
<keyword evidence="1" id="KW-0812">Transmembrane</keyword>
<comment type="caution">
    <text evidence="2">The sequence shown here is derived from an EMBL/GenBank/DDBJ whole genome shotgun (WGS) entry which is preliminary data.</text>
</comment>
<reference evidence="2" key="1">
    <citation type="journal article" date="2014" name="Front. Microbiol.">
        <title>High frequency of phylogenetically diverse reductive dehalogenase-homologous genes in deep subseafloor sedimentary metagenomes.</title>
        <authorList>
            <person name="Kawai M."/>
            <person name="Futagami T."/>
            <person name="Toyoda A."/>
            <person name="Takaki Y."/>
            <person name="Nishi S."/>
            <person name="Hori S."/>
            <person name="Arai W."/>
            <person name="Tsubouchi T."/>
            <person name="Morono Y."/>
            <person name="Uchiyama I."/>
            <person name="Ito T."/>
            <person name="Fujiyama A."/>
            <person name="Inagaki F."/>
            <person name="Takami H."/>
        </authorList>
    </citation>
    <scope>NUCLEOTIDE SEQUENCE</scope>
    <source>
        <strain evidence="2">Expedition CK06-06</strain>
    </source>
</reference>